<dbReference type="OMA" id="RYHDEKQ"/>
<reference evidence="1 2" key="2">
    <citation type="journal article" date="2018" name="Proc. Natl. Acad. Sci.">
        <title>RNAi is a critical determinant of centromere evolution in closely related fungi.</title>
        <authorList>
            <person name="Yadav V."/>
            <person name="Sun S."/>
            <person name="Billmyre R.B."/>
            <person name="Thimmappa B.C."/>
            <person name="Shea T."/>
            <person name="Lintner R."/>
            <person name="Bakkeren G."/>
            <person name="Cuomo C.A."/>
            <person name="Heitman J."/>
            <person name="Sanyal K."/>
        </authorList>
    </citation>
    <scope>NUCLEOTIDE SEQUENCE [LARGE SCALE GENOMIC DNA]</scope>
    <source>
        <strain evidence="1 2">R265</strain>
    </source>
</reference>
<protein>
    <recommendedName>
        <fullName evidence="3">FAR1 domain-containing protein</fullName>
    </recommendedName>
</protein>
<dbReference type="Proteomes" id="UP000029445">
    <property type="component" value="Chromosome 8"/>
</dbReference>
<dbReference type="RefSeq" id="XP_062882768.1">
    <property type="nucleotide sequence ID" value="XM_063026813.1"/>
</dbReference>
<dbReference type="HOGENOM" id="CLU_882828_0_0_1"/>
<accession>A0A095C8T8</accession>
<dbReference type="KEGG" id="cdeu:CNBG_2755"/>
<sequence length="315" mass="34019">MSATVPTLAAAEEPVIDPALMDGDEAVVDPAVTLSVENESNNGSNGQGPSTLQAAIITSGSVSQENTPVLDSPAAGALADIAGPSLVAESSDSAVAGPSTLVHAASANAVPPSSVSVQASSSIQPDAETILIAPSPPHGPWLSREEAEEAIRTYALANNFDVTITHSDVYRHVITMACVKGGKYRCTRGPTHDEVRQRGKRTGKTGCNWRVTIRDENYKPHRYNEEKEKWDYVPMSDLVNIHNHPPILPKDNPKVRHKTITPQVKELIYKEVNKGTPTRKVLEKIQKEFPDCLANMVDVKNLIGRRKKELPTMGL</sequence>
<proteinExistence type="predicted"/>
<dbReference type="GeneID" id="88179087"/>
<gene>
    <name evidence="1" type="ORF">CNBG_2755</name>
</gene>
<dbReference type="EMBL" id="CP025766">
    <property type="protein sequence ID" value="KGB76917.1"/>
    <property type="molecule type" value="Genomic_DNA"/>
</dbReference>
<name>A0A095C8T8_CRYD2</name>
<evidence type="ECO:0000313" key="2">
    <source>
        <dbReference type="Proteomes" id="UP000029445"/>
    </source>
</evidence>
<organism evidence="1 2">
    <name type="scientific">Cryptococcus deuterogattii (strain R265)</name>
    <name type="common">Cryptococcus gattii VGII (strain R265)</name>
    <dbReference type="NCBI Taxonomy" id="294750"/>
    <lineage>
        <taxon>Eukaryota</taxon>
        <taxon>Fungi</taxon>
        <taxon>Dikarya</taxon>
        <taxon>Basidiomycota</taxon>
        <taxon>Agaricomycotina</taxon>
        <taxon>Tremellomycetes</taxon>
        <taxon>Tremellales</taxon>
        <taxon>Cryptococcaceae</taxon>
        <taxon>Cryptococcus</taxon>
        <taxon>Cryptococcus gattii species complex</taxon>
    </lineage>
</organism>
<dbReference type="VEuPathDB" id="FungiDB:CNBG_2755"/>
<dbReference type="OrthoDB" id="2570717at2759"/>
<reference evidence="1 2" key="1">
    <citation type="journal article" date="2011" name="MBio">
        <title>Genome variation in Cryptococcus gattii, an emerging pathogen of immunocompetent hosts.</title>
        <authorList>
            <person name="D'Souza C.A."/>
            <person name="Kronstad J.W."/>
            <person name="Taylor G."/>
            <person name="Warren R."/>
            <person name="Yuen M."/>
            <person name="Hu G."/>
            <person name="Jung W.H."/>
            <person name="Sham A."/>
            <person name="Kidd S.E."/>
            <person name="Tangen K."/>
            <person name="Lee N."/>
            <person name="Zeilmaker T."/>
            <person name="Sawkins J."/>
            <person name="McVicker G."/>
            <person name="Shah S."/>
            <person name="Gnerre S."/>
            <person name="Griggs A."/>
            <person name="Zeng Q."/>
            <person name="Bartlett K."/>
            <person name="Li W."/>
            <person name="Wang X."/>
            <person name="Heitman J."/>
            <person name="Stajich J.E."/>
            <person name="Fraser J.A."/>
            <person name="Meyer W."/>
            <person name="Carter D."/>
            <person name="Schein J."/>
            <person name="Krzywinski M."/>
            <person name="Kwon-Chung K.J."/>
            <person name="Varma A."/>
            <person name="Wang J."/>
            <person name="Brunham R."/>
            <person name="Fyfe M."/>
            <person name="Ouellette B.F."/>
            <person name="Siddiqui A."/>
            <person name="Marra M."/>
            <person name="Jones S."/>
            <person name="Holt R."/>
            <person name="Birren B.W."/>
            <person name="Galagan J.E."/>
            <person name="Cuomo C.A."/>
        </authorList>
    </citation>
    <scope>NUCLEOTIDE SEQUENCE [LARGE SCALE GENOMIC DNA]</scope>
    <source>
        <strain evidence="1 2">R265</strain>
    </source>
</reference>
<dbReference type="AlphaFoldDB" id="A0A095C8T8"/>
<evidence type="ECO:0000313" key="1">
    <source>
        <dbReference type="EMBL" id="KGB76917.1"/>
    </source>
</evidence>
<dbReference type="STRING" id="294750.A0A095C8T8"/>
<evidence type="ECO:0008006" key="3">
    <source>
        <dbReference type="Google" id="ProtNLM"/>
    </source>
</evidence>
<keyword evidence="2" id="KW-1185">Reference proteome</keyword>